<dbReference type="Gene3D" id="3.90.930.1">
    <property type="match status" value="1"/>
</dbReference>
<gene>
    <name evidence="5" type="ORF">N4G62_07265</name>
</gene>
<evidence type="ECO:0000313" key="6">
    <source>
        <dbReference type="Proteomes" id="UP001292182"/>
    </source>
</evidence>
<keyword evidence="4" id="KW-0624">Polysaccharide degradation</keyword>
<dbReference type="InterPro" id="IPR013319">
    <property type="entry name" value="GH11/12"/>
</dbReference>
<proteinExistence type="inferred from homology"/>
<comment type="subcellular location">
    <subcellularLocation>
        <location evidence="1">Secreted</location>
    </subcellularLocation>
</comment>
<sequence>MYINATGTELKLSSAVNNWTITGVAGGSRFGTAKNDVFFGVAGETLYGGGGDDTYSLYDASAKVVEKAGEGIDTINVYYWGGIVLPDNVENVFLMSKGANWATGNALNNLIVAGSVGATLDGGAGDDVLVGGAGADIFVIKAGNGSDTIEKFQPGWDVVKLSGYGFSSFSQLKAASTQVGNDVSIKLSASETLTLRGIQLSSLGASDFNLPLTAKTSAMLTGVADKMVATTGQAWNVNGWYIYNNNWGSNGLTAGKDYTITNSFNAKDVTAGLTFNWSYPVVSNLAPKIVAFPEVIFGNSPMNTNPTETKNAVFPVKLADLSGLSAKYDVSFGGTVSGFNVAYDIWLSKSPTATGVEAVSNEIMIWVHKGDFGAHGDPAGSFTLNGTTFQIFRTGTYTALVADKDIPAGTLDLQAVFAKLTQMGITSGTEYLRSVELGAEVVSGSGWLTVNDLDLTVASKAADGSIKTTLVTGAGSSVVPNASAGVGSGAKAESVAAPVPVAPPAPTIKPSVAKILDDSGLAVGTRTTTVDAAGTATVTKVDLAGKSLGFDLITNSGSVQTTRHYSGANVLLGIDKANYAADGTVTTEHYDAGSVFRGSEKVTKTGNVVVTEFYDAKFAFLGSEKATTASNGSVTTESYDAKFKLTGVEKVTTAAGSVTTEHYDSAWKLIGTDKTVTNSDGTVQVQHYDASFKLTAVDVVKQAGLTTTTWHYSGAWKLLGSDVATLGSDGVTKTLSYDAAGKLTATNLSGTDRAETLTGSSGTTHFHGGLGGDTLVGGSGADYFHLDAVPAQGDVVTIRGFQTGSDKLVLDHTAFDKLGAVGALSATAFEVGTKATSASTRLVYDQAKGDLYYDDDGNGAHAPILLAHIGADAVLKASNFLIS</sequence>
<dbReference type="InterPro" id="IPR001343">
    <property type="entry name" value="Hemolysn_Ca-bd"/>
</dbReference>
<dbReference type="PRINTS" id="PR00313">
    <property type="entry name" value="CABNDNGRPT"/>
</dbReference>
<keyword evidence="3" id="KW-0964">Secreted</keyword>
<evidence type="ECO:0000256" key="4">
    <source>
        <dbReference type="RuleBase" id="RU361163"/>
    </source>
</evidence>
<accession>A0ABU5LPG6</accession>
<comment type="similarity">
    <text evidence="2 4">Belongs to the glycosyl hydrolase 12 (cellulase H) family.</text>
</comment>
<dbReference type="EMBL" id="JAOBTW010000007">
    <property type="protein sequence ID" value="MDZ7281823.1"/>
    <property type="molecule type" value="Genomic_DNA"/>
</dbReference>
<evidence type="ECO:0000256" key="3">
    <source>
        <dbReference type="ARBA" id="ARBA00022525"/>
    </source>
</evidence>
<keyword evidence="4" id="KW-0378">Hydrolase</keyword>
<organism evidence="5 6">
    <name type="scientific">Sphingomonas sanguinis</name>
    <dbReference type="NCBI Taxonomy" id="33051"/>
    <lineage>
        <taxon>Bacteria</taxon>
        <taxon>Pseudomonadati</taxon>
        <taxon>Pseudomonadota</taxon>
        <taxon>Alphaproteobacteria</taxon>
        <taxon>Sphingomonadales</taxon>
        <taxon>Sphingomonadaceae</taxon>
        <taxon>Sphingomonas</taxon>
    </lineage>
</organism>
<dbReference type="Pfam" id="PF01670">
    <property type="entry name" value="Glyco_hydro_12"/>
    <property type="match status" value="1"/>
</dbReference>
<name>A0ABU5LPG6_9SPHN</name>
<dbReference type="Gene3D" id="2.150.10.10">
    <property type="entry name" value="Serralysin-like metalloprotease, C-terminal"/>
    <property type="match status" value="2"/>
</dbReference>
<dbReference type="SUPFAM" id="SSF49899">
    <property type="entry name" value="Concanavalin A-like lectins/glucanases"/>
    <property type="match status" value="1"/>
</dbReference>
<dbReference type="InterPro" id="IPR050557">
    <property type="entry name" value="RTX_toxin/Mannuronan_C5-epim"/>
</dbReference>
<dbReference type="PANTHER" id="PTHR38340:SF1">
    <property type="entry name" value="S-LAYER PROTEIN"/>
    <property type="match status" value="1"/>
</dbReference>
<protein>
    <submittedName>
        <fullName evidence="5">Uncharacterized protein</fullName>
    </submittedName>
</protein>
<keyword evidence="4" id="KW-0119">Carbohydrate metabolism</keyword>
<dbReference type="RefSeq" id="WP_322539042.1">
    <property type="nucleotide sequence ID" value="NZ_JAOBTW010000007.1"/>
</dbReference>
<dbReference type="PANTHER" id="PTHR38340">
    <property type="entry name" value="S-LAYER PROTEIN"/>
    <property type="match status" value="1"/>
</dbReference>
<dbReference type="InterPro" id="IPR013320">
    <property type="entry name" value="ConA-like_dom_sf"/>
</dbReference>
<dbReference type="InterPro" id="IPR011049">
    <property type="entry name" value="Serralysin-like_metalloprot_C"/>
</dbReference>
<keyword evidence="6" id="KW-1185">Reference proteome</keyword>
<evidence type="ECO:0000256" key="2">
    <source>
        <dbReference type="ARBA" id="ARBA00005519"/>
    </source>
</evidence>
<comment type="caution">
    <text evidence="5">The sequence shown here is derived from an EMBL/GenBank/DDBJ whole genome shotgun (WGS) entry which is preliminary data.</text>
</comment>
<dbReference type="SUPFAM" id="SSF51120">
    <property type="entry name" value="beta-Roll"/>
    <property type="match status" value="2"/>
</dbReference>
<dbReference type="InterPro" id="IPR002594">
    <property type="entry name" value="GH12"/>
</dbReference>
<evidence type="ECO:0000313" key="5">
    <source>
        <dbReference type="EMBL" id="MDZ7281823.1"/>
    </source>
</evidence>
<keyword evidence="4" id="KW-0326">Glycosidase</keyword>
<dbReference type="Pfam" id="PF00353">
    <property type="entry name" value="HemolysinCabind"/>
    <property type="match status" value="2"/>
</dbReference>
<evidence type="ECO:0000256" key="1">
    <source>
        <dbReference type="ARBA" id="ARBA00004613"/>
    </source>
</evidence>
<dbReference type="Proteomes" id="UP001292182">
    <property type="component" value="Unassembled WGS sequence"/>
</dbReference>
<dbReference type="Gene3D" id="2.60.120.180">
    <property type="match status" value="1"/>
</dbReference>
<reference evidence="6" key="1">
    <citation type="submission" date="2023-07" db="EMBL/GenBank/DDBJ databases">
        <title>Whole genome sequence analysis of rice epiphytic Sphingomonas sanguinis OsEp_Plm_15B2.</title>
        <authorList>
            <person name="Sahu K.P."/>
            <person name="Asharani P."/>
            <person name="Reddy B."/>
            <person name="Kumar A."/>
        </authorList>
    </citation>
    <scope>NUCLEOTIDE SEQUENCE [LARGE SCALE GENOMIC DNA]</scope>
    <source>
        <strain evidence="6">OsEp_Plm_15B2</strain>
    </source>
</reference>